<reference evidence="1 2" key="1">
    <citation type="submission" date="2024-04" db="EMBL/GenBank/DDBJ databases">
        <title>Tritrichomonas musculus Genome.</title>
        <authorList>
            <person name="Alves-Ferreira E."/>
            <person name="Grigg M."/>
            <person name="Lorenzi H."/>
            <person name="Galac M."/>
        </authorList>
    </citation>
    <scope>NUCLEOTIDE SEQUENCE [LARGE SCALE GENOMIC DNA]</scope>
    <source>
        <strain evidence="1 2">EAF2021</strain>
    </source>
</reference>
<dbReference type="EMBL" id="JAPFFF010000001">
    <property type="protein sequence ID" value="KAK8898137.1"/>
    <property type="molecule type" value="Genomic_DNA"/>
</dbReference>
<dbReference type="InterPro" id="IPR002110">
    <property type="entry name" value="Ankyrin_rpt"/>
</dbReference>
<gene>
    <name evidence="1" type="ORF">M9Y10_000408</name>
</gene>
<dbReference type="InterPro" id="IPR036770">
    <property type="entry name" value="Ankyrin_rpt-contain_sf"/>
</dbReference>
<proteinExistence type="predicted"/>
<evidence type="ECO:0008006" key="3">
    <source>
        <dbReference type="Google" id="ProtNLM"/>
    </source>
</evidence>
<sequence length="135" mass="16306">MKYAVYGGNIRMIQYLKNNEFFQDDSLFVKMIKKSIKTYNDDLYEYFMNNMDHHPDYDDDDKIREANESFGFKYYNFSYINYQDNEIMKYYTKACKYNHLALVKLIIKENGIDVNEVILGISTFFPHIETIEDIF</sequence>
<dbReference type="Pfam" id="PF13606">
    <property type="entry name" value="Ank_3"/>
    <property type="match status" value="1"/>
</dbReference>
<keyword evidence="2" id="KW-1185">Reference proteome</keyword>
<protein>
    <recommendedName>
        <fullName evidence="3">DUF3447 domain-containing protein</fullName>
    </recommendedName>
</protein>
<accession>A0ABR2L4K8</accession>
<comment type="caution">
    <text evidence="1">The sequence shown here is derived from an EMBL/GenBank/DDBJ whole genome shotgun (WGS) entry which is preliminary data.</text>
</comment>
<dbReference type="Proteomes" id="UP001470230">
    <property type="component" value="Unassembled WGS sequence"/>
</dbReference>
<dbReference type="SUPFAM" id="SSF48403">
    <property type="entry name" value="Ankyrin repeat"/>
    <property type="match status" value="1"/>
</dbReference>
<evidence type="ECO:0000313" key="1">
    <source>
        <dbReference type="EMBL" id="KAK8898137.1"/>
    </source>
</evidence>
<organism evidence="1 2">
    <name type="scientific">Tritrichomonas musculus</name>
    <dbReference type="NCBI Taxonomy" id="1915356"/>
    <lineage>
        <taxon>Eukaryota</taxon>
        <taxon>Metamonada</taxon>
        <taxon>Parabasalia</taxon>
        <taxon>Tritrichomonadida</taxon>
        <taxon>Tritrichomonadidae</taxon>
        <taxon>Tritrichomonas</taxon>
    </lineage>
</organism>
<name>A0ABR2L4K8_9EUKA</name>
<evidence type="ECO:0000313" key="2">
    <source>
        <dbReference type="Proteomes" id="UP001470230"/>
    </source>
</evidence>